<name>A0A445GX70_GLYSO</name>
<sequence>MLIGDNFANCKEQILLTLGCMELDLTLRVDEPPIPMEGNDQVKTYMKAIEEQFVRSDKSMSSTIMIKLSSMRFDNSKGVQEHLMEMRAITAKLRPLEVEISKFFLVHLILNSLPPEYGIVEEVEKDQHGTFAKFLVEEGIDAQYTMASTPQQNGYRGIPKKKDQYLCFAENFCACYSFFNDVLNRVQTSFEAQNFVFLPSLSLHSSSPTFKLLSMAYYVLQPLGQLRKFISKGTESYK</sequence>
<evidence type="ECO:0008006" key="3">
    <source>
        <dbReference type="Google" id="ProtNLM"/>
    </source>
</evidence>
<organism evidence="1 2">
    <name type="scientific">Glycine soja</name>
    <name type="common">Wild soybean</name>
    <dbReference type="NCBI Taxonomy" id="3848"/>
    <lineage>
        <taxon>Eukaryota</taxon>
        <taxon>Viridiplantae</taxon>
        <taxon>Streptophyta</taxon>
        <taxon>Embryophyta</taxon>
        <taxon>Tracheophyta</taxon>
        <taxon>Spermatophyta</taxon>
        <taxon>Magnoliopsida</taxon>
        <taxon>eudicotyledons</taxon>
        <taxon>Gunneridae</taxon>
        <taxon>Pentapetalae</taxon>
        <taxon>rosids</taxon>
        <taxon>fabids</taxon>
        <taxon>Fabales</taxon>
        <taxon>Fabaceae</taxon>
        <taxon>Papilionoideae</taxon>
        <taxon>50 kb inversion clade</taxon>
        <taxon>NPAAA clade</taxon>
        <taxon>indigoferoid/millettioid clade</taxon>
        <taxon>Phaseoleae</taxon>
        <taxon>Glycine</taxon>
        <taxon>Glycine subgen. Soja</taxon>
    </lineage>
</organism>
<dbReference type="Pfam" id="PF14223">
    <property type="entry name" value="Retrotran_gag_2"/>
    <property type="match status" value="1"/>
</dbReference>
<evidence type="ECO:0000313" key="1">
    <source>
        <dbReference type="EMBL" id="RZB65858.1"/>
    </source>
</evidence>
<gene>
    <name evidence="1" type="ORF">D0Y65_041782</name>
</gene>
<protein>
    <recommendedName>
        <fullName evidence="3">Retrovirus-related Pol polyprotein from transposon TNT 1-94</fullName>
    </recommendedName>
</protein>
<dbReference type="EMBL" id="QZWG01000015">
    <property type="protein sequence ID" value="RZB65858.1"/>
    <property type="molecule type" value="Genomic_DNA"/>
</dbReference>
<dbReference type="AlphaFoldDB" id="A0A445GX70"/>
<comment type="caution">
    <text evidence="1">The sequence shown here is derived from an EMBL/GenBank/DDBJ whole genome shotgun (WGS) entry which is preliminary data.</text>
</comment>
<reference evidence="1 2" key="1">
    <citation type="submission" date="2018-09" db="EMBL/GenBank/DDBJ databases">
        <title>A high-quality reference genome of wild soybean provides a powerful tool to mine soybean genomes.</title>
        <authorList>
            <person name="Xie M."/>
            <person name="Chung C.Y.L."/>
            <person name="Li M.-W."/>
            <person name="Wong F.-L."/>
            <person name="Chan T.-F."/>
            <person name="Lam H.-M."/>
        </authorList>
    </citation>
    <scope>NUCLEOTIDE SEQUENCE [LARGE SCALE GENOMIC DNA]</scope>
    <source>
        <strain evidence="2">cv. W05</strain>
        <tissue evidence="1">Hypocotyl of etiolated seedlings</tissue>
    </source>
</reference>
<evidence type="ECO:0000313" key="2">
    <source>
        <dbReference type="Proteomes" id="UP000289340"/>
    </source>
</evidence>
<accession>A0A445GX70</accession>
<proteinExistence type="predicted"/>
<dbReference type="Proteomes" id="UP000289340">
    <property type="component" value="Chromosome 15"/>
</dbReference>
<keyword evidence="2" id="KW-1185">Reference proteome</keyword>